<dbReference type="PANTHER" id="PTHR30349:SF64">
    <property type="entry name" value="PROPHAGE INTEGRASE INTD-RELATED"/>
    <property type="match status" value="1"/>
</dbReference>
<dbReference type="AlphaFoldDB" id="A0A7X2KGV2"/>
<evidence type="ECO:0000259" key="4">
    <source>
        <dbReference type="PROSITE" id="PS51898"/>
    </source>
</evidence>
<dbReference type="InterPro" id="IPR013762">
    <property type="entry name" value="Integrase-like_cat_sf"/>
</dbReference>
<dbReference type="PROSITE" id="PS51898">
    <property type="entry name" value="TYR_RECOMBINASE"/>
    <property type="match status" value="1"/>
</dbReference>
<dbReference type="EMBL" id="WJND01000004">
    <property type="protein sequence ID" value="MRG89112.1"/>
    <property type="molecule type" value="Genomic_DNA"/>
</dbReference>
<evidence type="ECO:0000256" key="2">
    <source>
        <dbReference type="ARBA" id="ARBA00023125"/>
    </source>
</evidence>
<dbReference type="PANTHER" id="PTHR30349">
    <property type="entry name" value="PHAGE INTEGRASE-RELATED"/>
    <property type="match status" value="1"/>
</dbReference>
<dbReference type="SUPFAM" id="SSF56349">
    <property type="entry name" value="DNA breaking-rejoining enzymes"/>
    <property type="match status" value="1"/>
</dbReference>
<evidence type="ECO:0000313" key="5">
    <source>
        <dbReference type="EMBL" id="MRG89112.1"/>
    </source>
</evidence>
<dbReference type="InterPro" id="IPR050090">
    <property type="entry name" value="Tyrosine_recombinase_XerCD"/>
</dbReference>
<gene>
    <name evidence="5" type="ORF">GIX76_03790</name>
</gene>
<organism evidence="5 6">
    <name type="scientific">Limosilactobacillus reuteri</name>
    <name type="common">Lactobacillus reuteri</name>
    <dbReference type="NCBI Taxonomy" id="1598"/>
    <lineage>
        <taxon>Bacteria</taxon>
        <taxon>Bacillati</taxon>
        <taxon>Bacillota</taxon>
        <taxon>Bacilli</taxon>
        <taxon>Lactobacillales</taxon>
        <taxon>Lactobacillaceae</taxon>
        <taxon>Limosilactobacillus</taxon>
    </lineage>
</organism>
<dbReference type="Pfam" id="PF00589">
    <property type="entry name" value="Phage_integrase"/>
    <property type="match status" value="1"/>
</dbReference>
<sequence>MIAITILLIVRLLSALIMNYSRENLILQNGLIVLTTKDTFFWKYFDDWIVTYKQNEVRPVTLQKYYIANQVIKELWPKVKISDITRELYQQLINLYGKKHEKQTVEDFVHIINQPFRDLKYDGLLDKDPTYRIKIVTTKKVVKNSRKYLEISEMKKLDEFCRKDDGTYTNFIDILLRTGFRYAECLGVTMNDIDFDKHTVSINKTWNYKTDEGFQPTKNSSSVRTIEVDDYTLRCFKRNAVSVNDDEPIFRKAGIRFNSTVNDVLKSIQERYLHFDGLPITVHGLRHTHASFLISNSVSIQSVADRLGHADTITTQETYIHLLEKQKRKDNDIIMKGLAEL</sequence>
<keyword evidence="3" id="KW-0233">DNA recombination</keyword>
<dbReference type="InterPro" id="IPR011010">
    <property type="entry name" value="DNA_brk_join_enz"/>
</dbReference>
<accession>A0A7X2KGV2</accession>
<evidence type="ECO:0000313" key="6">
    <source>
        <dbReference type="Proteomes" id="UP000460207"/>
    </source>
</evidence>
<dbReference type="GO" id="GO:0006310">
    <property type="term" value="P:DNA recombination"/>
    <property type="evidence" value="ECO:0007669"/>
    <property type="project" value="UniProtKB-KW"/>
</dbReference>
<feature type="domain" description="Tyr recombinase" evidence="4">
    <location>
        <begin position="144"/>
        <end position="332"/>
    </location>
</feature>
<name>A0A7X2KGV2_LIMRT</name>
<comment type="caution">
    <text evidence="5">The sequence shown here is derived from an EMBL/GenBank/DDBJ whole genome shotgun (WGS) entry which is preliminary data.</text>
</comment>
<dbReference type="Gene3D" id="1.10.443.10">
    <property type="entry name" value="Intergrase catalytic core"/>
    <property type="match status" value="1"/>
</dbReference>
<proteinExistence type="inferred from homology"/>
<keyword evidence="2" id="KW-0238">DNA-binding</keyword>
<dbReference type="GO" id="GO:0015074">
    <property type="term" value="P:DNA integration"/>
    <property type="evidence" value="ECO:0007669"/>
    <property type="project" value="InterPro"/>
</dbReference>
<protein>
    <submittedName>
        <fullName evidence="5">Tyrosine-type recombinase/integrase</fullName>
    </submittedName>
</protein>
<dbReference type="InterPro" id="IPR010998">
    <property type="entry name" value="Integrase_recombinase_N"/>
</dbReference>
<dbReference type="Proteomes" id="UP000460207">
    <property type="component" value="Unassembled WGS sequence"/>
</dbReference>
<evidence type="ECO:0000256" key="3">
    <source>
        <dbReference type="ARBA" id="ARBA00023172"/>
    </source>
</evidence>
<dbReference type="Gene3D" id="1.10.150.130">
    <property type="match status" value="1"/>
</dbReference>
<dbReference type="CDD" id="cd01189">
    <property type="entry name" value="INT_ICEBs1_C_like"/>
    <property type="match status" value="1"/>
</dbReference>
<dbReference type="InterPro" id="IPR002104">
    <property type="entry name" value="Integrase_catalytic"/>
</dbReference>
<evidence type="ECO:0000256" key="1">
    <source>
        <dbReference type="ARBA" id="ARBA00008857"/>
    </source>
</evidence>
<dbReference type="GO" id="GO:0003677">
    <property type="term" value="F:DNA binding"/>
    <property type="evidence" value="ECO:0007669"/>
    <property type="project" value="UniProtKB-KW"/>
</dbReference>
<comment type="similarity">
    <text evidence="1">Belongs to the 'phage' integrase family.</text>
</comment>
<reference evidence="5 6" key="1">
    <citation type="submission" date="2019-11" db="EMBL/GenBank/DDBJ databases">
        <title>Draft genome sequence of 12 host-associated Lactobacillus reuteri rodent strains.</title>
        <authorList>
            <person name="Zhang S."/>
            <person name="Ozcam M."/>
            <person name="Van Pijkeren J.P."/>
        </authorList>
    </citation>
    <scope>NUCLEOTIDE SEQUENCE [LARGE SCALE GENOMIC DNA]</scope>
    <source>
        <strain evidence="5 6">N4I</strain>
    </source>
</reference>